<dbReference type="InterPro" id="IPR035968">
    <property type="entry name" value="ATP_synth_F1_ATPase_gsu"/>
</dbReference>
<keyword evidence="9" id="KW-0066">ATP synthesis</keyword>
<comment type="similarity">
    <text evidence="3">Belongs to the ATPase gamma chain family.</text>
</comment>
<evidence type="ECO:0000256" key="4">
    <source>
        <dbReference type="ARBA" id="ARBA00022448"/>
    </source>
</evidence>
<evidence type="ECO:0000256" key="3">
    <source>
        <dbReference type="ARBA" id="ARBA00007681"/>
    </source>
</evidence>
<keyword evidence="4" id="KW-0813">Transport</keyword>
<evidence type="ECO:0000313" key="10">
    <source>
        <dbReference type="EMBL" id="CAK8162504.1"/>
    </source>
</evidence>
<keyword evidence="11" id="KW-1185">Reference proteome</keyword>
<comment type="function">
    <text evidence="1">Produces ATP from ADP in the presence of a proton gradient across the membrane. The gamma chain is believed to be important in regulating ATPase activity and the flow of protons through the CF(0) complex.</text>
</comment>
<keyword evidence="6" id="KW-0406">Ion transport</keyword>
<evidence type="ECO:0000256" key="9">
    <source>
        <dbReference type="ARBA" id="ARBA00023310"/>
    </source>
</evidence>
<dbReference type="EMBL" id="CAWVOK010000009">
    <property type="protein sequence ID" value="CAK8162504.1"/>
    <property type="molecule type" value="Genomic_DNA"/>
</dbReference>
<dbReference type="Gene3D" id="1.10.287.80">
    <property type="entry name" value="ATP synthase, gamma subunit, helix hairpin domain"/>
    <property type="match status" value="1"/>
</dbReference>
<evidence type="ECO:0000256" key="2">
    <source>
        <dbReference type="ARBA" id="ARBA00004170"/>
    </source>
</evidence>
<dbReference type="PANTHER" id="PTHR11693">
    <property type="entry name" value="ATP SYNTHASE GAMMA CHAIN"/>
    <property type="match status" value="1"/>
</dbReference>
<dbReference type="CDD" id="cd12151">
    <property type="entry name" value="F1-ATPase_gamma"/>
    <property type="match status" value="1"/>
</dbReference>
<evidence type="ECO:0000313" key="11">
    <source>
        <dbReference type="Proteomes" id="UP001314181"/>
    </source>
</evidence>
<evidence type="ECO:0000256" key="1">
    <source>
        <dbReference type="ARBA" id="ARBA00003456"/>
    </source>
</evidence>
<dbReference type="PANTHER" id="PTHR11693:SF22">
    <property type="entry name" value="ATP SYNTHASE SUBUNIT GAMMA, MITOCHONDRIAL"/>
    <property type="match status" value="1"/>
</dbReference>
<evidence type="ECO:0000256" key="5">
    <source>
        <dbReference type="ARBA" id="ARBA00022781"/>
    </source>
</evidence>
<dbReference type="RefSeq" id="WP_338363590.1">
    <property type="nucleotide sequence ID" value="NZ_CAWVOK010000009.1"/>
</dbReference>
<reference evidence="10 11" key="1">
    <citation type="submission" date="2024-01" db="EMBL/GenBank/DDBJ databases">
        <authorList>
            <person name="Kunselman E."/>
        </authorList>
    </citation>
    <scope>NUCLEOTIDE SEQUENCE [LARGE SCALE GENOMIC DNA]</scope>
    <source>
        <strain evidence="10">2 abalone samples</strain>
    </source>
</reference>
<keyword evidence="7" id="KW-0472">Membrane</keyword>
<dbReference type="Proteomes" id="UP001314181">
    <property type="component" value="Unassembled WGS sequence"/>
</dbReference>
<dbReference type="SUPFAM" id="SSF52943">
    <property type="entry name" value="ATP synthase (F1-ATPase), gamma subunit"/>
    <property type="match status" value="1"/>
</dbReference>
<dbReference type="Pfam" id="PF00231">
    <property type="entry name" value="ATP-synt"/>
    <property type="match status" value="1"/>
</dbReference>
<gene>
    <name evidence="10" type="ORF">CAXC1_180012</name>
</gene>
<organism evidence="10 11">
    <name type="scientific">Candidatus Xenohaliotis californiensis</name>
    <dbReference type="NCBI Taxonomy" id="84677"/>
    <lineage>
        <taxon>Bacteria</taxon>
        <taxon>Pseudomonadati</taxon>
        <taxon>Pseudomonadota</taxon>
        <taxon>Alphaproteobacteria</taxon>
        <taxon>Rickettsiales</taxon>
        <taxon>Anaplasmataceae</taxon>
        <taxon>Candidatus Xenohaliotis</taxon>
    </lineage>
</organism>
<comment type="caution">
    <text evidence="10">The sequence shown here is derived from an EMBL/GenBank/DDBJ whole genome shotgun (WGS) entry which is preliminary data.</text>
</comment>
<dbReference type="Gene3D" id="3.40.1380.10">
    <property type="match status" value="1"/>
</dbReference>
<keyword evidence="5" id="KW-0375">Hydrogen ion transport</keyword>
<evidence type="ECO:0000256" key="6">
    <source>
        <dbReference type="ARBA" id="ARBA00023065"/>
    </source>
</evidence>
<dbReference type="NCBIfam" id="TIGR01146">
    <property type="entry name" value="ATPsyn_F1gamma"/>
    <property type="match status" value="1"/>
</dbReference>
<proteinExistence type="inferred from homology"/>
<keyword evidence="8" id="KW-0139">CF(1)</keyword>
<accession>A0ABP0EV83</accession>
<evidence type="ECO:0000256" key="7">
    <source>
        <dbReference type="ARBA" id="ARBA00023136"/>
    </source>
</evidence>
<evidence type="ECO:0000256" key="8">
    <source>
        <dbReference type="ARBA" id="ARBA00023196"/>
    </source>
</evidence>
<dbReference type="InterPro" id="IPR000131">
    <property type="entry name" value="ATP_synth_F1_gsu"/>
</dbReference>
<name>A0ABP0EV83_9RICK</name>
<dbReference type="PRINTS" id="PR00126">
    <property type="entry name" value="ATPASEGAMMA"/>
</dbReference>
<comment type="subcellular location">
    <subcellularLocation>
        <location evidence="2">Membrane</location>
        <topology evidence="2">Peripheral membrane protein</topology>
    </subcellularLocation>
</comment>
<sequence>MKGDIKALQQRIKTVGATKKIASVMRLIASSKYQTYHKLLISANEYNRHLTRVAHDYFQNIDLPPDIYKPALFNNKPSNKVLLVCISSNKGLCGNFNQLINNNIDSFIEINKNKEISAFTIGAKAEKHIQTKHKSDVMLIPHKCSLTKNPKYEHFVTMASLIANFFLCEKFESVHMIFSHFVSSVERKVVSEILLPIPQPPTQKEYSVTAYEPSSHGIIENLSWQMLKSKLYQNMISNYVSEHCARMLAMDNASKNASDISDRLMLECNSMRQDGITTELLEIIAGSETIKKNNI</sequence>
<protein>
    <submittedName>
        <fullName evidence="10">ATP synthase gamma chain</fullName>
    </submittedName>
</protein>